<evidence type="ECO:0000313" key="2">
    <source>
        <dbReference type="EMBL" id="ORX61876.1"/>
    </source>
</evidence>
<dbReference type="GO" id="GO:0000978">
    <property type="term" value="F:RNA polymerase II cis-regulatory region sequence-specific DNA binding"/>
    <property type="evidence" value="ECO:0007669"/>
    <property type="project" value="TreeGrafter"/>
</dbReference>
<proteinExistence type="predicted"/>
<dbReference type="PANTHER" id="PTHR37784">
    <property type="entry name" value="PROTEIN MSN1"/>
    <property type="match status" value="1"/>
</dbReference>
<dbReference type="Pfam" id="PF12550">
    <property type="entry name" value="GCR1_C"/>
    <property type="match status" value="1"/>
</dbReference>
<dbReference type="GO" id="GO:0060963">
    <property type="term" value="P:positive regulation of ribosomal protein gene transcription by RNA polymerase II"/>
    <property type="evidence" value="ECO:0007669"/>
    <property type="project" value="TreeGrafter"/>
</dbReference>
<evidence type="ECO:0000313" key="3">
    <source>
        <dbReference type="Proteomes" id="UP000242146"/>
    </source>
</evidence>
<dbReference type="EMBL" id="MCGT01000002">
    <property type="protein sequence ID" value="ORX61876.1"/>
    <property type="molecule type" value="Genomic_DNA"/>
</dbReference>
<dbReference type="PANTHER" id="PTHR37784:SF4">
    <property type="entry name" value="TRANSCRIPTION FACTOR-LIKE PROTEIN EUC1"/>
    <property type="match status" value="1"/>
</dbReference>
<dbReference type="GO" id="GO:0000981">
    <property type="term" value="F:DNA-binding transcription factor activity, RNA polymerase II-specific"/>
    <property type="evidence" value="ECO:0007669"/>
    <property type="project" value="TreeGrafter"/>
</dbReference>
<dbReference type="AlphaFoldDB" id="A0A1X2GV42"/>
<name>A0A1X2GV42_9FUNG</name>
<dbReference type="InterPro" id="IPR052146">
    <property type="entry name" value="HOT1"/>
</dbReference>
<keyword evidence="3" id="KW-1185">Reference proteome</keyword>
<feature type="domain" description="Transcription activator GCR1-like" evidence="1">
    <location>
        <begin position="1"/>
        <end position="76"/>
    </location>
</feature>
<accession>A0A1X2GV42</accession>
<comment type="caution">
    <text evidence="2">The sequence shown here is derived from an EMBL/GenBank/DDBJ whole genome shotgun (WGS) entry which is preliminary data.</text>
</comment>
<dbReference type="OrthoDB" id="2289316at2759"/>
<evidence type="ECO:0000259" key="1">
    <source>
        <dbReference type="Pfam" id="PF12550"/>
    </source>
</evidence>
<reference evidence="2 3" key="1">
    <citation type="submission" date="2016-07" db="EMBL/GenBank/DDBJ databases">
        <title>Pervasive Adenine N6-methylation of Active Genes in Fungi.</title>
        <authorList>
            <consortium name="DOE Joint Genome Institute"/>
            <person name="Mondo S.J."/>
            <person name="Dannebaum R.O."/>
            <person name="Kuo R.C."/>
            <person name="Labutti K."/>
            <person name="Haridas S."/>
            <person name="Kuo A."/>
            <person name="Salamov A."/>
            <person name="Ahrendt S.R."/>
            <person name="Lipzen A."/>
            <person name="Sullivan W."/>
            <person name="Andreopoulos W.B."/>
            <person name="Clum A."/>
            <person name="Lindquist E."/>
            <person name="Daum C."/>
            <person name="Ramamoorthy G.K."/>
            <person name="Gryganskyi A."/>
            <person name="Culley D."/>
            <person name="Magnuson J.K."/>
            <person name="James T.Y."/>
            <person name="O'Malley M.A."/>
            <person name="Stajich J.E."/>
            <person name="Spatafora J.W."/>
            <person name="Visel A."/>
            <person name="Grigoriev I.V."/>
        </authorList>
    </citation>
    <scope>NUCLEOTIDE SEQUENCE [LARGE SCALE GENOMIC DNA]</scope>
    <source>
        <strain evidence="2 3">NRRL 3301</strain>
    </source>
</reference>
<dbReference type="STRING" id="101127.A0A1X2GV42"/>
<dbReference type="Proteomes" id="UP000242146">
    <property type="component" value="Unassembled WGS sequence"/>
</dbReference>
<sequence>MNRNVMDVVQLWTEYANGINGGPSIKSLERIHGSSWRSTKAVSRYFARRRPLFTAVIRRAQDDGVSEEAAARSMEIERLDKNMTLVQYC</sequence>
<feature type="non-terminal residue" evidence="2">
    <location>
        <position position="89"/>
    </location>
</feature>
<protein>
    <recommendedName>
        <fullName evidence="1">Transcription activator GCR1-like domain-containing protein</fullName>
    </recommendedName>
</protein>
<dbReference type="InterPro" id="IPR022210">
    <property type="entry name" value="TF_GCR1-like"/>
</dbReference>
<gene>
    <name evidence="2" type="ORF">DM01DRAFT_1277540</name>
</gene>
<organism evidence="2 3">
    <name type="scientific">Hesseltinella vesiculosa</name>
    <dbReference type="NCBI Taxonomy" id="101127"/>
    <lineage>
        <taxon>Eukaryota</taxon>
        <taxon>Fungi</taxon>
        <taxon>Fungi incertae sedis</taxon>
        <taxon>Mucoromycota</taxon>
        <taxon>Mucoromycotina</taxon>
        <taxon>Mucoromycetes</taxon>
        <taxon>Mucorales</taxon>
        <taxon>Cunninghamellaceae</taxon>
        <taxon>Hesseltinella</taxon>
    </lineage>
</organism>